<feature type="region of interest" description="Disordered" evidence="2">
    <location>
        <begin position="477"/>
        <end position="516"/>
    </location>
</feature>
<evidence type="ECO:0000313" key="5">
    <source>
        <dbReference type="EMBL" id="POS76715.1"/>
    </source>
</evidence>
<gene>
    <name evidence="5" type="ORF">DHEL01_v204886</name>
</gene>
<feature type="region of interest" description="Disordered" evidence="2">
    <location>
        <begin position="88"/>
        <end position="118"/>
    </location>
</feature>
<dbReference type="InterPro" id="IPR011935">
    <property type="entry name" value="CHP02231"/>
</dbReference>
<feature type="region of interest" description="Disordered" evidence="2">
    <location>
        <begin position="395"/>
        <end position="428"/>
    </location>
</feature>
<dbReference type="InterPro" id="IPR037291">
    <property type="entry name" value="DUF4139"/>
</dbReference>
<comment type="caution">
    <text evidence="5">The sequence shown here is derived from an EMBL/GenBank/DDBJ whole genome shotgun (WGS) entry which is preliminary data.</text>
</comment>
<dbReference type="InParanoid" id="A0A2P5I2H5"/>
<reference evidence="5" key="1">
    <citation type="submission" date="2017-09" db="EMBL/GenBank/DDBJ databases">
        <title>Polyketide synthases of a Diaporthe helianthi virulent isolate.</title>
        <authorList>
            <person name="Baroncelli R."/>
        </authorList>
    </citation>
    <scope>NUCLEOTIDE SEQUENCE [LARGE SCALE GENOMIC DNA]</scope>
    <source>
        <strain evidence="5">7/96</strain>
    </source>
</reference>
<feature type="compositionally biased region" description="Polar residues" evidence="2">
    <location>
        <begin position="788"/>
        <end position="799"/>
    </location>
</feature>
<evidence type="ECO:0008006" key="7">
    <source>
        <dbReference type="Google" id="ProtNLM"/>
    </source>
</evidence>
<dbReference type="EMBL" id="MAVT02000339">
    <property type="protein sequence ID" value="POS76715.1"/>
    <property type="molecule type" value="Genomic_DNA"/>
</dbReference>
<dbReference type="PANTHER" id="PTHR31005:SF8">
    <property type="entry name" value="DUF4139 DOMAIN-CONTAINING PROTEIN"/>
    <property type="match status" value="1"/>
</dbReference>
<keyword evidence="1" id="KW-0175">Coiled coil</keyword>
<dbReference type="Proteomes" id="UP000094444">
    <property type="component" value="Unassembled WGS sequence"/>
</dbReference>
<feature type="compositionally biased region" description="Low complexity" evidence="2">
    <location>
        <begin position="482"/>
        <end position="505"/>
    </location>
</feature>
<evidence type="ECO:0000256" key="2">
    <source>
        <dbReference type="SAM" id="MobiDB-lite"/>
    </source>
</evidence>
<feature type="compositionally biased region" description="Acidic residues" evidence="2">
    <location>
        <begin position="88"/>
        <end position="102"/>
    </location>
</feature>
<proteinExistence type="predicted"/>
<protein>
    <recommendedName>
        <fullName evidence="7">Mucoidy inhibitor-like protein</fullName>
    </recommendedName>
</protein>
<dbReference type="AlphaFoldDB" id="A0A2P5I2H5"/>
<accession>A0A2P5I2H5</accession>
<keyword evidence="6" id="KW-1185">Reference proteome</keyword>
<organism evidence="5 6">
    <name type="scientific">Diaporthe helianthi</name>
    <dbReference type="NCBI Taxonomy" id="158607"/>
    <lineage>
        <taxon>Eukaryota</taxon>
        <taxon>Fungi</taxon>
        <taxon>Dikarya</taxon>
        <taxon>Ascomycota</taxon>
        <taxon>Pezizomycotina</taxon>
        <taxon>Sordariomycetes</taxon>
        <taxon>Sordariomycetidae</taxon>
        <taxon>Diaporthales</taxon>
        <taxon>Diaporthaceae</taxon>
        <taxon>Diaporthe</taxon>
    </lineage>
</organism>
<dbReference type="Pfam" id="PF13598">
    <property type="entry name" value="DUF4139"/>
    <property type="match status" value="1"/>
</dbReference>
<dbReference type="InterPro" id="IPR025554">
    <property type="entry name" value="DUF4140"/>
</dbReference>
<evidence type="ECO:0000259" key="3">
    <source>
        <dbReference type="Pfam" id="PF13598"/>
    </source>
</evidence>
<dbReference type="STRING" id="158607.A0A2P5I2H5"/>
<feature type="domain" description="DUF4139" evidence="3">
    <location>
        <begin position="318"/>
        <end position="854"/>
    </location>
</feature>
<feature type="coiled-coil region" evidence="1">
    <location>
        <begin position="193"/>
        <end position="251"/>
    </location>
</feature>
<name>A0A2P5I2H5_DIAHE</name>
<sequence length="866" mass="94802">MDAAHSQEYRVRDLPTRSITLFPTRAQVVRDIRNVALKPGLNQITVIGLTPTVDEHSIKVEGTGSAVISDISVQLLDNAEIFQEIYPDSDQDDSDESDDDNNQDASTKDSEDEALTPAKKELKAVEEKLMAVQDDIKREDEVSSNAEMRLTLLEEYGRKVEPKSGTDVGEMVDVYDTQRRKTFQDHMHAAVRRRKLNTEVSDLEKKKSKLQSQIQKEDRKRIKAARKEVEAKRKKNQLLIARLEKKQKEETRIHNERCRFWPRSCYTVRITLDATQYTPISSRRSSLASVTDLVKPIADGPTDSGSPGTEAPSSTCDISLSYVTSAAFWSPSYDLQLNTTANIGTLFFDAQLTNNTSEAWKDCKIILSTSQAIFSGLQDDIPKLVPWRIKLAGRSDGHRAGDITNSSEEVQQRRKNQNTSTVTSQDRHGAHLIGIPGQAFVHSKTQAMRQAVMFDPSNSEGFQGYPTQLAMLEQHRKRGMVAARQEAAQSQQMQAQQQQQQQQQQTSSVFGQPPSWATAGGSYGAVRASNTGFVSSTGQSGGALFGGAVGPRNDANPSESLAMFDKTGEHRVDYKSPPASKDALEDFDFDSFLLDFQESAVEETGMTTTYDLPGTKTLAPSSNASKQRVARILFSNVTFSHTVVAKYRPAAFLKARLRNASKLSLLRGPVGLTLDGTFMGRSMLPRCSSGDSFTIGLGVDPTIRVVYPKPDVKRSQSGVFSKEDSTGYRRSVTITNTRGATSHTNGDGTTTTTTNNAKPVRLIVLDQVPVSEDDKLRVDIAHPRGLSEGSSNGVSTGVQRQEAATAPSEDGGSGKGGWGTAVATLKKSGEVSWDVELHAGKGVRLDLEYEVSMPSGDKAVQSSDTN</sequence>
<evidence type="ECO:0000256" key="1">
    <source>
        <dbReference type="SAM" id="Coils"/>
    </source>
</evidence>
<feature type="region of interest" description="Disordered" evidence="2">
    <location>
        <begin position="782"/>
        <end position="821"/>
    </location>
</feature>
<evidence type="ECO:0000313" key="6">
    <source>
        <dbReference type="Proteomes" id="UP000094444"/>
    </source>
</evidence>
<feature type="domain" description="DUF4140" evidence="4">
    <location>
        <begin position="19"/>
        <end position="140"/>
    </location>
</feature>
<evidence type="ECO:0000259" key="4">
    <source>
        <dbReference type="Pfam" id="PF13600"/>
    </source>
</evidence>
<dbReference type="PANTHER" id="PTHR31005">
    <property type="entry name" value="DUF4139 DOMAIN-CONTAINING PROTEIN"/>
    <property type="match status" value="1"/>
</dbReference>
<dbReference type="Pfam" id="PF13600">
    <property type="entry name" value="DUF4140"/>
    <property type="match status" value="1"/>
</dbReference>
<dbReference type="OrthoDB" id="10068793at2759"/>